<proteinExistence type="inferred from homology"/>
<feature type="region of interest" description="Disordered" evidence="2">
    <location>
        <begin position="268"/>
        <end position="287"/>
    </location>
</feature>
<dbReference type="SUPFAM" id="SSF52096">
    <property type="entry name" value="ClpP/crotonase"/>
    <property type="match status" value="1"/>
</dbReference>
<evidence type="ECO:0000313" key="3">
    <source>
        <dbReference type="EMBL" id="MDA0638235.1"/>
    </source>
</evidence>
<reference evidence="3" key="1">
    <citation type="submission" date="2022-11" db="EMBL/GenBank/DDBJ databases">
        <title>Nonomuraea corallina sp. nov., a new species of the genus Nonomuraea isolated from sea side sediment in Thai sea.</title>
        <authorList>
            <person name="Ngamcharungchit C."/>
            <person name="Matsumoto A."/>
            <person name="Suriyachadkun C."/>
            <person name="Panbangred W."/>
            <person name="Inahashi Y."/>
            <person name="Intra B."/>
        </authorList>
    </citation>
    <scope>NUCLEOTIDE SEQUENCE</scope>
    <source>
        <strain evidence="3">MCN248</strain>
    </source>
</reference>
<dbReference type="RefSeq" id="WP_270159167.1">
    <property type="nucleotide sequence ID" value="NZ_JAPNNL010000216.1"/>
</dbReference>
<accession>A0ABT4SML3</accession>
<dbReference type="CDD" id="cd06558">
    <property type="entry name" value="crotonase-like"/>
    <property type="match status" value="1"/>
</dbReference>
<dbReference type="InterPro" id="IPR029045">
    <property type="entry name" value="ClpP/crotonase-like_dom_sf"/>
</dbReference>
<comment type="similarity">
    <text evidence="1">Belongs to the enoyl-CoA hydratase/isomerase family.</text>
</comment>
<organism evidence="3 4">
    <name type="scientific">Nonomuraea corallina</name>
    <dbReference type="NCBI Taxonomy" id="2989783"/>
    <lineage>
        <taxon>Bacteria</taxon>
        <taxon>Bacillati</taxon>
        <taxon>Actinomycetota</taxon>
        <taxon>Actinomycetes</taxon>
        <taxon>Streptosporangiales</taxon>
        <taxon>Streptosporangiaceae</taxon>
        <taxon>Nonomuraea</taxon>
    </lineage>
</organism>
<dbReference type="Pfam" id="PF00378">
    <property type="entry name" value="ECH_1"/>
    <property type="match status" value="1"/>
</dbReference>
<dbReference type="PANTHER" id="PTHR43802">
    <property type="entry name" value="ENOYL-COA HYDRATASE"/>
    <property type="match status" value="1"/>
</dbReference>
<comment type="caution">
    <text evidence="3">The sequence shown here is derived from an EMBL/GenBank/DDBJ whole genome shotgun (WGS) entry which is preliminary data.</text>
</comment>
<evidence type="ECO:0000313" key="4">
    <source>
        <dbReference type="Proteomes" id="UP001144036"/>
    </source>
</evidence>
<protein>
    <submittedName>
        <fullName evidence="3">Enoyl-CoA hydratase-related protein</fullName>
    </submittedName>
</protein>
<dbReference type="Proteomes" id="UP001144036">
    <property type="component" value="Unassembled WGS sequence"/>
</dbReference>
<dbReference type="InterPro" id="IPR001753">
    <property type="entry name" value="Enoyl-CoA_hydra/iso"/>
</dbReference>
<evidence type="ECO:0000256" key="2">
    <source>
        <dbReference type="SAM" id="MobiDB-lite"/>
    </source>
</evidence>
<dbReference type="Gene3D" id="3.90.226.10">
    <property type="entry name" value="2-enoyl-CoA Hydratase, Chain A, domain 1"/>
    <property type="match status" value="1"/>
</dbReference>
<sequence length="287" mass="30221">MAFTEIEYGVADRVATITLNRPERLNAFTLTMRTELIEAFDLADADDDVRAVVVTGAGRAFCAGADLGGGGGTFGRSQREAELVNGYPRDGGGTVALRIARSLKPVIAAINGAAVGVGITMTLPMDVRLAADDAKLGFVFARRGIVPEAASSWFLPRIVGIAQAMEWAATGRVFGAAEALEGRLVSRVHPREELLPAAYALAREIAENTSGVSVAAVRRLMWSGLSASSPWEAHAADSRLMTELGPAADAVEGVTAFLEKRQPAFPMSVGEDLPPGVPSWPEDPYGV</sequence>
<dbReference type="NCBIfam" id="NF006109">
    <property type="entry name" value="PRK08260.1"/>
    <property type="match status" value="1"/>
</dbReference>
<gene>
    <name evidence="3" type="ORF">OUY22_32920</name>
</gene>
<dbReference type="PANTHER" id="PTHR43802:SF1">
    <property type="entry name" value="IP11341P-RELATED"/>
    <property type="match status" value="1"/>
</dbReference>
<keyword evidence="4" id="KW-1185">Reference proteome</keyword>
<dbReference type="EMBL" id="JAPNNL010000216">
    <property type="protein sequence ID" value="MDA0638235.1"/>
    <property type="molecule type" value="Genomic_DNA"/>
</dbReference>
<name>A0ABT4SML3_9ACTN</name>
<evidence type="ECO:0000256" key="1">
    <source>
        <dbReference type="ARBA" id="ARBA00005254"/>
    </source>
</evidence>